<proteinExistence type="predicted"/>
<evidence type="ECO:0000313" key="3">
    <source>
        <dbReference type="Proteomes" id="UP000029493"/>
    </source>
</evidence>
<dbReference type="RefSeq" id="WP_038410788.1">
    <property type="nucleotide sequence ID" value="NZ_CP009455.1"/>
</dbReference>
<dbReference type="KEGG" id="psw:LK03_01580"/>
<dbReference type="Pfam" id="PF13466">
    <property type="entry name" value="STAS_2"/>
    <property type="match status" value="1"/>
</dbReference>
<dbReference type="Gene3D" id="3.30.750.24">
    <property type="entry name" value="STAS domain"/>
    <property type="match status" value="1"/>
</dbReference>
<protein>
    <submittedName>
        <fullName evidence="2">Anti-sigma factor antagonist</fullName>
    </submittedName>
</protein>
<dbReference type="AlphaFoldDB" id="A0A089WND4"/>
<dbReference type="eggNOG" id="COG1366">
    <property type="taxonomic scope" value="Bacteria"/>
</dbReference>
<dbReference type="STRING" id="157783.LK03_01580"/>
<dbReference type="InterPro" id="IPR058548">
    <property type="entry name" value="MlaB-like_STAS"/>
</dbReference>
<accession>A0A089WND4</accession>
<name>A0A089WND4_9PSED</name>
<dbReference type="InterPro" id="IPR036513">
    <property type="entry name" value="STAS_dom_sf"/>
</dbReference>
<evidence type="ECO:0000313" key="2">
    <source>
        <dbReference type="EMBL" id="AIR88007.1"/>
    </source>
</evidence>
<dbReference type="InterPro" id="IPR002645">
    <property type="entry name" value="STAS_dom"/>
</dbReference>
<dbReference type="PROSITE" id="PS50801">
    <property type="entry name" value="STAS"/>
    <property type="match status" value="1"/>
</dbReference>
<keyword evidence="3" id="KW-1185">Reference proteome</keyword>
<dbReference type="SUPFAM" id="SSF52091">
    <property type="entry name" value="SpoIIaa-like"/>
    <property type="match status" value="1"/>
</dbReference>
<gene>
    <name evidence="2" type="ORF">LK03_01580</name>
</gene>
<dbReference type="Proteomes" id="UP000029493">
    <property type="component" value="Chromosome"/>
</dbReference>
<sequence length="101" mass="10761">MNQAGVSMTEQGVLRLTGVLDYRSGPALRKQGAVLIAACKGPQVVLDCSAVSHSSSVGLSLLLGFLRDITGAGKFCELRGLPQHMREIAEVYDLDQVLADF</sequence>
<dbReference type="OrthoDB" id="7010146at2"/>
<evidence type="ECO:0000259" key="1">
    <source>
        <dbReference type="PROSITE" id="PS50801"/>
    </source>
</evidence>
<organism evidence="2 3">
    <name type="scientific">Pseudomonas cremoricolorata</name>
    <dbReference type="NCBI Taxonomy" id="157783"/>
    <lineage>
        <taxon>Bacteria</taxon>
        <taxon>Pseudomonadati</taxon>
        <taxon>Pseudomonadota</taxon>
        <taxon>Gammaproteobacteria</taxon>
        <taxon>Pseudomonadales</taxon>
        <taxon>Pseudomonadaceae</taxon>
        <taxon>Pseudomonas</taxon>
    </lineage>
</organism>
<reference evidence="2 3" key="1">
    <citation type="submission" date="2014-09" db="EMBL/GenBank/DDBJ databases">
        <authorList>
            <person name="Chan K.-G."/>
        </authorList>
    </citation>
    <scope>NUCLEOTIDE SEQUENCE [LARGE SCALE GENOMIC DNA]</scope>
    <source>
        <strain evidence="2 3">ND07</strain>
    </source>
</reference>
<feature type="domain" description="STAS" evidence="1">
    <location>
        <begin position="13"/>
        <end position="101"/>
    </location>
</feature>
<dbReference type="EMBL" id="CP009455">
    <property type="protein sequence ID" value="AIR88007.1"/>
    <property type="molecule type" value="Genomic_DNA"/>
</dbReference>